<dbReference type="InterPro" id="IPR053222">
    <property type="entry name" value="Zygotic_Embryogenesis-Asso"/>
</dbReference>
<evidence type="ECO:0000313" key="3">
    <source>
        <dbReference type="Proteomes" id="UP000008068"/>
    </source>
</evidence>
<dbReference type="OrthoDB" id="5832245at2759"/>
<dbReference type="OMA" id="ELEYYHY"/>
<dbReference type="InterPro" id="IPR012885">
    <property type="entry name" value="F-box_Sdz-33"/>
</dbReference>
<evidence type="ECO:0000313" key="2">
    <source>
        <dbReference type="EMBL" id="EGT45745.1"/>
    </source>
</evidence>
<gene>
    <name evidence="2" type="ORF">CAEBREN_16178</name>
</gene>
<dbReference type="EMBL" id="GL379789">
    <property type="protein sequence ID" value="EGT45745.1"/>
    <property type="molecule type" value="Genomic_DNA"/>
</dbReference>
<dbReference type="FunCoup" id="G0MC92">
    <property type="interactions" value="1098"/>
</dbReference>
<sequence length="335" mass="38816">MTNAHSFPLFKLPKEEQIRVLRNTKSYTNIYLSFLSKRGKALIKSLQLKTDPIFLKIDSTLELIGFFSITFYFSAPDVSARMLSTPKNVKCLVLDDELEYYHYMNLNMELKDWIDHMLFIYNQHKLLFIGFHIGSERFDLEAIKNAMPSFEKIIIAGNLNLTSTNAIINKFPHTDGLCVDIKVFNGPQLNNRKRFMENFGILELTDFSDAFSDPMDLNSLLICNAKDLGIDNSALSEKEVNRFLKLWVKGANSRLEFIYIQFSQFQVSMEAIIKGFNCQNVNTAEQFTFKNQVYNKSESTRTLAMFDIYRHDGIKGTIVFRDVEGLIMDFLVYHK</sequence>
<dbReference type="PANTHER" id="PTHR22899:SF0">
    <property type="entry name" value="F-BOX ASSOCIATED DOMAIN-CONTAINING PROTEIN-RELATED"/>
    <property type="match status" value="1"/>
</dbReference>
<feature type="domain" description="F-box" evidence="1">
    <location>
        <begin position="6"/>
        <end position="57"/>
    </location>
</feature>
<dbReference type="InParanoid" id="G0MC92"/>
<keyword evidence="3" id="KW-1185">Reference proteome</keyword>
<dbReference type="eggNOG" id="ENOG502TKE2">
    <property type="taxonomic scope" value="Eukaryota"/>
</dbReference>
<dbReference type="Proteomes" id="UP000008068">
    <property type="component" value="Unassembled WGS sequence"/>
</dbReference>
<organism evidence="3">
    <name type="scientific">Caenorhabditis brenneri</name>
    <name type="common">Nematode worm</name>
    <dbReference type="NCBI Taxonomy" id="135651"/>
    <lineage>
        <taxon>Eukaryota</taxon>
        <taxon>Metazoa</taxon>
        <taxon>Ecdysozoa</taxon>
        <taxon>Nematoda</taxon>
        <taxon>Chromadorea</taxon>
        <taxon>Rhabditida</taxon>
        <taxon>Rhabditina</taxon>
        <taxon>Rhabditomorpha</taxon>
        <taxon>Rhabditoidea</taxon>
        <taxon>Rhabditidae</taxon>
        <taxon>Peloderinae</taxon>
        <taxon>Caenorhabditis</taxon>
    </lineage>
</organism>
<dbReference type="PANTHER" id="PTHR22899">
    <property type="entry name" value="CYCLIN-RELATED F-BOX FAMILY"/>
    <property type="match status" value="1"/>
</dbReference>
<evidence type="ECO:0000259" key="1">
    <source>
        <dbReference type="PROSITE" id="PS50181"/>
    </source>
</evidence>
<proteinExistence type="predicted"/>
<dbReference type="AlphaFoldDB" id="G0MC92"/>
<name>G0MC92_CAEBE</name>
<dbReference type="Pfam" id="PF07735">
    <property type="entry name" value="FBA_2"/>
    <property type="match status" value="1"/>
</dbReference>
<dbReference type="InterPro" id="IPR001810">
    <property type="entry name" value="F-box_dom"/>
</dbReference>
<reference evidence="3" key="1">
    <citation type="submission" date="2011-07" db="EMBL/GenBank/DDBJ databases">
        <authorList>
            <consortium name="Caenorhabditis brenneri Sequencing and Analysis Consortium"/>
            <person name="Wilson R.K."/>
        </authorList>
    </citation>
    <scope>NUCLEOTIDE SEQUENCE [LARGE SCALE GENOMIC DNA]</scope>
    <source>
        <strain evidence="3">PB2801</strain>
    </source>
</reference>
<dbReference type="HOGENOM" id="CLU_028840_1_3_1"/>
<protein>
    <recommendedName>
        <fullName evidence="1">F-box domain-containing protein</fullName>
    </recommendedName>
</protein>
<accession>G0MC92</accession>
<dbReference type="PROSITE" id="PS50181">
    <property type="entry name" value="FBOX"/>
    <property type="match status" value="1"/>
</dbReference>
<dbReference type="STRING" id="135651.G0MC92"/>